<feature type="transmembrane region" description="Helical" evidence="2">
    <location>
        <begin position="144"/>
        <end position="165"/>
    </location>
</feature>
<dbReference type="PANTHER" id="PTHR24096">
    <property type="entry name" value="LONG-CHAIN-FATTY-ACID--COA LIGASE"/>
    <property type="match status" value="1"/>
</dbReference>
<dbReference type="SUPFAM" id="SSF56801">
    <property type="entry name" value="Acetyl-CoA synthetase-like"/>
    <property type="match status" value="1"/>
</dbReference>
<feature type="domain" description="AMP-dependent synthetase/ligase" evidence="3">
    <location>
        <begin position="107"/>
        <end position="175"/>
    </location>
</feature>
<evidence type="ECO:0000259" key="3">
    <source>
        <dbReference type="Pfam" id="PF00501"/>
    </source>
</evidence>
<protein>
    <submittedName>
        <fullName evidence="4">AMP-dependent synthetase and ligase family protein isoform 2</fullName>
    </submittedName>
</protein>
<feature type="domain" description="AMP-dependent synthetase/ligase" evidence="3">
    <location>
        <begin position="4"/>
        <end position="97"/>
    </location>
</feature>
<keyword evidence="2" id="KW-1133">Transmembrane helix</keyword>
<accession>A0A6A3CUY2</accession>
<evidence type="ECO:0000313" key="5">
    <source>
        <dbReference type="Proteomes" id="UP000436088"/>
    </source>
</evidence>
<organism evidence="4 5">
    <name type="scientific">Hibiscus syriacus</name>
    <name type="common">Rose of Sharon</name>
    <dbReference type="NCBI Taxonomy" id="106335"/>
    <lineage>
        <taxon>Eukaryota</taxon>
        <taxon>Viridiplantae</taxon>
        <taxon>Streptophyta</taxon>
        <taxon>Embryophyta</taxon>
        <taxon>Tracheophyta</taxon>
        <taxon>Spermatophyta</taxon>
        <taxon>Magnoliopsida</taxon>
        <taxon>eudicotyledons</taxon>
        <taxon>Gunneridae</taxon>
        <taxon>Pentapetalae</taxon>
        <taxon>rosids</taxon>
        <taxon>malvids</taxon>
        <taxon>Malvales</taxon>
        <taxon>Malvaceae</taxon>
        <taxon>Malvoideae</taxon>
        <taxon>Hibiscus</taxon>
    </lineage>
</organism>
<dbReference type="AlphaFoldDB" id="A0A6A3CUY2"/>
<reference evidence="4" key="1">
    <citation type="submission" date="2019-09" db="EMBL/GenBank/DDBJ databases">
        <title>Draft genome information of white flower Hibiscus syriacus.</title>
        <authorList>
            <person name="Kim Y.-M."/>
        </authorList>
    </citation>
    <scope>NUCLEOTIDE SEQUENCE [LARGE SCALE GENOMIC DNA]</scope>
    <source>
        <strain evidence="4">YM2019G1</strain>
    </source>
</reference>
<name>A0A6A3CUY2_HIBSY</name>
<dbReference type="GO" id="GO:0016405">
    <property type="term" value="F:CoA-ligase activity"/>
    <property type="evidence" value="ECO:0007669"/>
    <property type="project" value="TreeGrafter"/>
</dbReference>
<evidence type="ECO:0000256" key="2">
    <source>
        <dbReference type="SAM" id="Phobius"/>
    </source>
</evidence>
<dbReference type="InterPro" id="IPR042099">
    <property type="entry name" value="ANL_N_sf"/>
</dbReference>
<keyword evidence="5" id="KW-1185">Reference proteome</keyword>
<gene>
    <name evidence="4" type="ORF">F3Y22_tig00002237pilonHSYRG01774</name>
</gene>
<proteinExistence type="predicted"/>
<dbReference type="InterPro" id="IPR000873">
    <property type="entry name" value="AMP-dep_synth/lig_dom"/>
</dbReference>
<sequence length="187" mass="20543">MGCYPDKPALIDADTDETLSFSQLKSTVLKLSHAFLNLGVNRTDRVLMFAPNSIYFSLCFFAVTAICSIATTANPLYTLHELSKQVKDSNPKLVVTVPELLDSPSDSSGMTGVSNGVVLTHRNFIAAALMVTMDKELAGEMHRVFLCVLPVFHVFGLAVIAYGQLQKANSLVSMSLTWDVFEEYREV</sequence>
<dbReference type="PANTHER" id="PTHR24096:SF425">
    <property type="entry name" value="4-COUMARATE--COA LIGASE-LIKE 7"/>
    <property type="match status" value="1"/>
</dbReference>
<keyword evidence="1 4" id="KW-0436">Ligase</keyword>
<dbReference type="Gene3D" id="3.40.50.980">
    <property type="match status" value="2"/>
</dbReference>
<feature type="transmembrane region" description="Helical" evidence="2">
    <location>
        <begin position="54"/>
        <end position="77"/>
    </location>
</feature>
<evidence type="ECO:0000313" key="4">
    <source>
        <dbReference type="EMBL" id="KAE8732327.1"/>
    </source>
</evidence>
<comment type="caution">
    <text evidence="4">The sequence shown here is derived from an EMBL/GenBank/DDBJ whole genome shotgun (WGS) entry which is preliminary data.</text>
</comment>
<keyword evidence="2" id="KW-0812">Transmembrane</keyword>
<evidence type="ECO:0000256" key="1">
    <source>
        <dbReference type="ARBA" id="ARBA00022598"/>
    </source>
</evidence>
<keyword evidence="2" id="KW-0472">Membrane</keyword>
<dbReference type="Gene3D" id="3.40.50.12780">
    <property type="entry name" value="N-terminal domain of ligase-like"/>
    <property type="match status" value="1"/>
</dbReference>
<dbReference type="Pfam" id="PF00501">
    <property type="entry name" value="AMP-binding"/>
    <property type="match status" value="2"/>
</dbReference>
<dbReference type="Proteomes" id="UP000436088">
    <property type="component" value="Unassembled WGS sequence"/>
</dbReference>
<dbReference type="EMBL" id="VEPZ02000167">
    <property type="protein sequence ID" value="KAE8732327.1"/>
    <property type="molecule type" value="Genomic_DNA"/>
</dbReference>